<dbReference type="eggNOG" id="COG2951">
    <property type="taxonomic scope" value="Bacteria"/>
</dbReference>
<dbReference type="EMBL" id="LT629701">
    <property type="protein sequence ID" value="SDM76170.1"/>
    <property type="molecule type" value="Genomic_DNA"/>
</dbReference>
<feature type="domain" description="Transglycosylase SLT" evidence="2">
    <location>
        <begin position="187"/>
        <end position="235"/>
    </location>
</feature>
<keyword evidence="4" id="KW-1185">Reference proteome</keyword>
<dbReference type="GO" id="GO:0008933">
    <property type="term" value="F:peptidoglycan lytic transglycosylase activity"/>
    <property type="evidence" value="ECO:0007669"/>
    <property type="project" value="TreeGrafter"/>
</dbReference>
<dbReference type="InterPro" id="IPR031304">
    <property type="entry name" value="SLT_2"/>
</dbReference>
<feature type="compositionally biased region" description="Pro residues" evidence="1">
    <location>
        <begin position="302"/>
        <end position="314"/>
    </location>
</feature>
<dbReference type="Gene3D" id="1.10.530.10">
    <property type="match status" value="1"/>
</dbReference>
<evidence type="ECO:0000256" key="1">
    <source>
        <dbReference type="SAM" id="MobiDB-lite"/>
    </source>
</evidence>
<dbReference type="Proteomes" id="UP000183376">
    <property type="component" value="Chromosome I"/>
</dbReference>
<proteinExistence type="predicted"/>
<dbReference type="CDD" id="cd13399">
    <property type="entry name" value="Slt35-like"/>
    <property type="match status" value="1"/>
</dbReference>
<dbReference type="InterPro" id="IPR043426">
    <property type="entry name" value="MltB-like"/>
</dbReference>
<accession>A0A1G9VVI2</accession>
<evidence type="ECO:0000259" key="2">
    <source>
        <dbReference type="Pfam" id="PF13406"/>
    </source>
</evidence>
<name>A0A1G9VVI2_ALLAB</name>
<dbReference type="GO" id="GO:0009253">
    <property type="term" value="P:peptidoglycan catabolic process"/>
    <property type="evidence" value="ECO:0007669"/>
    <property type="project" value="TreeGrafter"/>
</dbReference>
<dbReference type="SUPFAM" id="SSF53955">
    <property type="entry name" value="Lysozyme-like"/>
    <property type="match status" value="1"/>
</dbReference>
<evidence type="ECO:0000313" key="3">
    <source>
        <dbReference type="EMBL" id="SDM76170.1"/>
    </source>
</evidence>
<dbReference type="Pfam" id="PF13406">
    <property type="entry name" value="SLT_2"/>
    <property type="match status" value="1"/>
</dbReference>
<dbReference type="AlphaFoldDB" id="A0A1G9VVI2"/>
<gene>
    <name evidence="3" type="ORF">SAMN04489726_3256</name>
</gene>
<organism evidence="3 4">
    <name type="scientific">Allokutzneria albata</name>
    <name type="common">Kibdelosporangium albatum</name>
    <dbReference type="NCBI Taxonomy" id="211114"/>
    <lineage>
        <taxon>Bacteria</taxon>
        <taxon>Bacillati</taxon>
        <taxon>Actinomycetota</taxon>
        <taxon>Actinomycetes</taxon>
        <taxon>Pseudonocardiales</taxon>
        <taxon>Pseudonocardiaceae</taxon>
        <taxon>Allokutzneria</taxon>
    </lineage>
</organism>
<sequence length="410" mass="42293">MAQYALASGRKAARVALSVTITALVVPLAFGSARAQYVPEPIRAVAEVHELTGTLGDLVAPDSDEISQQLVDALRTGPDLTETATAEAPWEDAPYDPLRDIGYGIPGPVLDAYLRADRALARTMPGCGLHWSYLAGIGKVESNHARGRVDLHGTTPVPILGPVLSGAPGMAAITDTDGGRLDGDPVWDRAVGPMQFIPGTWARYGVDGNGDGIADPHNIHDAALSAGRYLCSGGLDLREPEQLVTAVFRYNHSNAYVSKVLGLAVGYSLGIAPLPELPPLVQQRVRPAPPAPAPAPTTTSAPPAPPAPLPPCPVPATSGPRRPTTTTPTSTTASAPSTTPAPCAPLTPTTSPSPTTSSIPPGRPIRRPSIPPRTTTPIPTTTSPTPSSSPVGGSTRSTPPRSGRTTPGPR</sequence>
<feature type="region of interest" description="Disordered" evidence="1">
    <location>
        <begin position="284"/>
        <end position="410"/>
    </location>
</feature>
<dbReference type="PANTHER" id="PTHR30163">
    <property type="entry name" value="MEMBRANE-BOUND LYTIC MUREIN TRANSGLYCOSYLASE B"/>
    <property type="match status" value="1"/>
</dbReference>
<dbReference type="InterPro" id="IPR023346">
    <property type="entry name" value="Lysozyme-like_dom_sf"/>
</dbReference>
<reference evidence="3 4" key="1">
    <citation type="submission" date="2016-10" db="EMBL/GenBank/DDBJ databases">
        <authorList>
            <person name="de Groot N.N."/>
        </authorList>
    </citation>
    <scope>NUCLEOTIDE SEQUENCE [LARGE SCALE GENOMIC DNA]</scope>
    <source>
        <strain evidence="3 4">DSM 44149</strain>
    </source>
</reference>
<dbReference type="PANTHER" id="PTHR30163:SF8">
    <property type="entry name" value="LYTIC MUREIN TRANSGLYCOSYLASE"/>
    <property type="match status" value="1"/>
</dbReference>
<protein>
    <submittedName>
        <fullName evidence="3">Membrane-bound lytic murein transglycosylase B</fullName>
    </submittedName>
</protein>
<feature type="compositionally biased region" description="Low complexity" evidence="1">
    <location>
        <begin position="315"/>
        <end position="360"/>
    </location>
</feature>
<dbReference type="STRING" id="211114.SAMN04489726_3256"/>
<evidence type="ECO:0000313" key="4">
    <source>
        <dbReference type="Proteomes" id="UP000183376"/>
    </source>
</evidence>
<feature type="compositionally biased region" description="Low complexity" evidence="1">
    <location>
        <begin position="372"/>
        <end position="410"/>
    </location>
</feature>